<sequence>MNLTIEAGPTASLAEDSGGLEGPTTIALRPSPKEATGYHQGQDDATGLPLLSPEPPAPAPVGEEAEDGGESAPVTQASPQTDSEEPAAEDGSEQAEMDEERSIRNFVQAQATREALEVWQVNTARIVVAKWLAVPVGDLFFDQDHVLAWPQMFSDFERAETILSRGRQMGRGPYRF</sequence>
<feature type="region of interest" description="Disordered" evidence="1">
    <location>
        <begin position="1"/>
        <end position="101"/>
    </location>
</feature>
<reference evidence="2 3" key="1">
    <citation type="journal article" date="2014" name="BMC Genomics">
        <title>Comparative genome sequencing reveals chemotype-specific gene clusters in the toxigenic black mold Stachybotrys.</title>
        <authorList>
            <person name="Semeiks J."/>
            <person name="Borek D."/>
            <person name="Otwinowski Z."/>
            <person name="Grishin N.V."/>
        </authorList>
    </citation>
    <scope>NUCLEOTIDE SEQUENCE [LARGE SCALE GENOMIC DNA]</scope>
    <source>
        <strain evidence="2 3">IBT 40285</strain>
    </source>
</reference>
<dbReference type="HOGENOM" id="CLU_1526143_0_0_1"/>
<dbReference type="AlphaFoldDB" id="A0A084QPS4"/>
<dbReference type="EMBL" id="KL660533">
    <property type="protein sequence ID" value="KFA65959.1"/>
    <property type="molecule type" value="Genomic_DNA"/>
</dbReference>
<organism evidence="2 3">
    <name type="scientific">Stachybotrys chlorohalonatus (strain IBT 40285)</name>
    <dbReference type="NCBI Taxonomy" id="1283841"/>
    <lineage>
        <taxon>Eukaryota</taxon>
        <taxon>Fungi</taxon>
        <taxon>Dikarya</taxon>
        <taxon>Ascomycota</taxon>
        <taxon>Pezizomycotina</taxon>
        <taxon>Sordariomycetes</taxon>
        <taxon>Hypocreomycetidae</taxon>
        <taxon>Hypocreales</taxon>
        <taxon>Stachybotryaceae</taxon>
        <taxon>Stachybotrys</taxon>
    </lineage>
</organism>
<dbReference type="Proteomes" id="UP000028524">
    <property type="component" value="Unassembled WGS sequence"/>
</dbReference>
<feature type="compositionally biased region" description="Acidic residues" evidence="1">
    <location>
        <begin position="82"/>
        <end position="99"/>
    </location>
</feature>
<accession>A0A084QPS4</accession>
<gene>
    <name evidence="2" type="ORF">S40285_09987</name>
</gene>
<proteinExistence type="predicted"/>
<evidence type="ECO:0000256" key="1">
    <source>
        <dbReference type="SAM" id="MobiDB-lite"/>
    </source>
</evidence>
<keyword evidence="3" id="KW-1185">Reference proteome</keyword>
<evidence type="ECO:0000313" key="3">
    <source>
        <dbReference type="Proteomes" id="UP000028524"/>
    </source>
</evidence>
<dbReference type="OrthoDB" id="10337038at2759"/>
<protein>
    <submittedName>
        <fullName evidence="2">Uncharacterized protein</fullName>
    </submittedName>
</protein>
<dbReference type="InParanoid" id="A0A084QPS4"/>
<name>A0A084QPS4_STAC4</name>
<evidence type="ECO:0000313" key="2">
    <source>
        <dbReference type="EMBL" id="KFA65959.1"/>
    </source>
</evidence>